<keyword evidence="4 6" id="KW-1133">Transmembrane helix</keyword>
<dbReference type="PANTHER" id="PTHR30250">
    <property type="entry name" value="PST FAMILY PREDICTED COLANIC ACID TRANSPORTER"/>
    <property type="match status" value="1"/>
</dbReference>
<evidence type="ECO:0000256" key="1">
    <source>
        <dbReference type="ARBA" id="ARBA00004651"/>
    </source>
</evidence>
<evidence type="ECO:0000313" key="7">
    <source>
        <dbReference type="EMBL" id="RJL32654.1"/>
    </source>
</evidence>
<feature type="transmembrane region" description="Helical" evidence="6">
    <location>
        <begin position="154"/>
        <end position="178"/>
    </location>
</feature>
<feature type="transmembrane region" description="Helical" evidence="6">
    <location>
        <begin position="337"/>
        <end position="356"/>
    </location>
</feature>
<evidence type="ECO:0000256" key="3">
    <source>
        <dbReference type="ARBA" id="ARBA00022692"/>
    </source>
</evidence>
<feature type="transmembrane region" description="Helical" evidence="6">
    <location>
        <begin position="301"/>
        <end position="325"/>
    </location>
</feature>
<dbReference type="Proteomes" id="UP000265768">
    <property type="component" value="Unassembled WGS sequence"/>
</dbReference>
<evidence type="ECO:0000256" key="6">
    <source>
        <dbReference type="SAM" id="Phobius"/>
    </source>
</evidence>
<keyword evidence="3 6" id="KW-0812">Transmembrane</keyword>
<gene>
    <name evidence="7" type="ORF">D5H75_14215</name>
</gene>
<feature type="transmembrane region" description="Helical" evidence="6">
    <location>
        <begin position="184"/>
        <end position="203"/>
    </location>
</feature>
<dbReference type="EMBL" id="QZEY01000004">
    <property type="protein sequence ID" value="RJL32654.1"/>
    <property type="molecule type" value="Genomic_DNA"/>
</dbReference>
<dbReference type="InterPro" id="IPR050833">
    <property type="entry name" value="Poly_Biosynth_Transport"/>
</dbReference>
<evidence type="ECO:0000256" key="2">
    <source>
        <dbReference type="ARBA" id="ARBA00022475"/>
    </source>
</evidence>
<evidence type="ECO:0000256" key="5">
    <source>
        <dbReference type="ARBA" id="ARBA00023136"/>
    </source>
</evidence>
<dbReference type="Pfam" id="PF01943">
    <property type="entry name" value="Polysacc_synt"/>
    <property type="match status" value="1"/>
</dbReference>
<feature type="transmembrane region" description="Helical" evidence="6">
    <location>
        <begin position="56"/>
        <end position="82"/>
    </location>
</feature>
<evidence type="ECO:0000256" key="4">
    <source>
        <dbReference type="ARBA" id="ARBA00022989"/>
    </source>
</evidence>
<evidence type="ECO:0000313" key="8">
    <source>
        <dbReference type="Proteomes" id="UP000265768"/>
    </source>
</evidence>
<dbReference type="AlphaFoldDB" id="A0A3A4BNM8"/>
<feature type="transmembrane region" description="Helical" evidence="6">
    <location>
        <begin position="395"/>
        <end position="414"/>
    </location>
</feature>
<dbReference type="GO" id="GO:0005886">
    <property type="term" value="C:plasma membrane"/>
    <property type="evidence" value="ECO:0007669"/>
    <property type="project" value="UniProtKB-SubCell"/>
</dbReference>
<comment type="caution">
    <text evidence="7">The sequence shown here is derived from an EMBL/GenBank/DDBJ whole genome shotgun (WGS) entry which is preliminary data.</text>
</comment>
<dbReference type="InterPro" id="IPR002797">
    <property type="entry name" value="Polysacc_synth"/>
</dbReference>
<feature type="transmembrane region" description="Helical" evidence="6">
    <location>
        <begin position="368"/>
        <end position="389"/>
    </location>
</feature>
<organism evidence="7 8">
    <name type="scientific">Bailinhaonella thermotolerans</name>
    <dbReference type="NCBI Taxonomy" id="1070861"/>
    <lineage>
        <taxon>Bacteria</taxon>
        <taxon>Bacillati</taxon>
        <taxon>Actinomycetota</taxon>
        <taxon>Actinomycetes</taxon>
        <taxon>Streptosporangiales</taxon>
        <taxon>Streptosporangiaceae</taxon>
        <taxon>Bailinhaonella</taxon>
    </lineage>
</organism>
<protein>
    <submittedName>
        <fullName evidence="7">Lipopolysaccharide biosynthesis protein</fullName>
    </submittedName>
</protein>
<accession>A0A3A4BNM8</accession>
<dbReference type="OrthoDB" id="139907at2"/>
<comment type="subcellular location">
    <subcellularLocation>
        <location evidence="1">Cell membrane</location>
        <topology evidence="1">Multi-pass membrane protein</topology>
    </subcellularLocation>
</comment>
<proteinExistence type="predicted"/>
<feature type="transmembrane region" description="Helical" evidence="6">
    <location>
        <begin position="260"/>
        <end position="280"/>
    </location>
</feature>
<feature type="transmembrane region" description="Helical" evidence="6">
    <location>
        <begin position="233"/>
        <end position="254"/>
    </location>
</feature>
<feature type="transmembrane region" description="Helical" evidence="6">
    <location>
        <begin position="94"/>
        <end position="115"/>
    </location>
</feature>
<keyword evidence="8" id="KW-1185">Reference proteome</keyword>
<keyword evidence="5 6" id="KW-0472">Membrane</keyword>
<sequence>MILPRRRTAALPGDLGRPLLRNAYSLMAGTGITAVLGLAYWVLMARLYSPEDAGRGAALIAAMRLLAGLTSFGFVGSLVRFIPESGRATGRFIWAIYLAGSAAAVLLTIGFLLTLPMWGPSYSGIDPAWFLAAAVVWCVFTLQDVVLAGLRRAYWVPVGSVAFGLAKIALLVALASAAPRDGVFLSWVIPTAVALVPVNLLIFTRLVPRHVRETAGVPPPPARRVGRFLAGDYLGTMFNLAIVYLLPVIVATRIPSETYAYYNSVVVLCGMLDMLSLNMATSLTVEGAFDRTTLAANLRRALTRIMAILLPVVAVLALFAPFVLSVYGTAYTDNASALLRLMALATLPRALVELYLGALRAQSRARRIWLVQALMSVLVIGSTLALLPVAGITGAGVALLVSQAAVALVVFPGLRGTLRPPARSGLPGEGAQAA</sequence>
<feature type="transmembrane region" description="Helical" evidence="6">
    <location>
        <begin position="127"/>
        <end position="147"/>
    </location>
</feature>
<dbReference type="PANTHER" id="PTHR30250:SF11">
    <property type="entry name" value="O-ANTIGEN TRANSPORTER-RELATED"/>
    <property type="match status" value="1"/>
</dbReference>
<dbReference type="RefSeq" id="WP_119926902.1">
    <property type="nucleotide sequence ID" value="NZ_QZEY01000004.1"/>
</dbReference>
<feature type="transmembrane region" description="Helical" evidence="6">
    <location>
        <begin position="21"/>
        <end position="44"/>
    </location>
</feature>
<keyword evidence="2" id="KW-1003">Cell membrane</keyword>
<name>A0A3A4BNM8_9ACTN</name>
<reference evidence="7 8" key="1">
    <citation type="submission" date="2018-09" db="EMBL/GenBank/DDBJ databases">
        <title>YIM 75507 draft genome.</title>
        <authorList>
            <person name="Tang S."/>
            <person name="Feng Y."/>
        </authorList>
    </citation>
    <scope>NUCLEOTIDE SEQUENCE [LARGE SCALE GENOMIC DNA]</scope>
    <source>
        <strain evidence="7 8">YIM 75507</strain>
    </source>
</reference>